<feature type="domain" description="KTSC" evidence="1">
    <location>
        <begin position="1"/>
        <end position="54"/>
    </location>
</feature>
<name>A0A1W1CKB1_9ZZZZ</name>
<evidence type="ECO:0000259" key="1">
    <source>
        <dbReference type="Pfam" id="PF13619"/>
    </source>
</evidence>
<evidence type="ECO:0000313" key="2">
    <source>
        <dbReference type="EMBL" id="SFV66308.1"/>
    </source>
</evidence>
<accession>A0A1W1CKB1</accession>
<gene>
    <name evidence="2" type="ORF">MNB_SV-12-1939</name>
</gene>
<protein>
    <recommendedName>
        <fullName evidence="1">KTSC domain-containing protein</fullName>
    </recommendedName>
</protein>
<reference evidence="2" key="1">
    <citation type="submission" date="2016-10" db="EMBL/GenBank/DDBJ databases">
        <authorList>
            <person name="de Groot N.N."/>
        </authorList>
    </citation>
    <scope>NUCLEOTIDE SEQUENCE</scope>
</reference>
<dbReference type="AlphaFoldDB" id="A0A1W1CKB1"/>
<organism evidence="2">
    <name type="scientific">hydrothermal vent metagenome</name>
    <dbReference type="NCBI Taxonomy" id="652676"/>
    <lineage>
        <taxon>unclassified sequences</taxon>
        <taxon>metagenomes</taxon>
        <taxon>ecological metagenomes</taxon>
    </lineage>
</organism>
<sequence>MVYAVGYDEDTKDLEVVFNTGKIWVYKDVPPDVYKKLLNSNSVGSFMLNNIIDCYSEDRIN</sequence>
<dbReference type="EMBL" id="FPHE01000151">
    <property type="protein sequence ID" value="SFV66308.1"/>
    <property type="molecule type" value="Genomic_DNA"/>
</dbReference>
<dbReference type="Pfam" id="PF13619">
    <property type="entry name" value="KTSC"/>
    <property type="match status" value="1"/>
</dbReference>
<proteinExistence type="predicted"/>
<dbReference type="InterPro" id="IPR025309">
    <property type="entry name" value="KTSC_dom"/>
</dbReference>